<evidence type="ECO:0000256" key="6">
    <source>
        <dbReference type="ARBA" id="ARBA00023157"/>
    </source>
</evidence>
<dbReference type="InterPro" id="IPR007110">
    <property type="entry name" value="Ig-like_dom"/>
</dbReference>
<keyword evidence="5" id="KW-0472">Membrane</keyword>
<dbReference type="PROSITE" id="PS50835">
    <property type="entry name" value="IG_LIKE"/>
    <property type="match status" value="1"/>
</dbReference>
<proteinExistence type="predicted"/>
<evidence type="ECO:0000256" key="4">
    <source>
        <dbReference type="ARBA" id="ARBA00022989"/>
    </source>
</evidence>
<dbReference type="InterPro" id="IPR013783">
    <property type="entry name" value="Ig-like_fold"/>
</dbReference>
<protein>
    <submittedName>
        <fullName evidence="10">Ig domain OX-2-like protein</fullName>
    </submittedName>
</protein>
<dbReference type="EMBL" id="AY689437">
    <property type="protein sequence ID" value="ABI99137.1"/>
    <property type="molecule type" value="Genomic_DNA"/>
</dbReference>
<dbReference type="InterPro" id="IPR036179">
    <property type="entry name" value="Ig-like_dom_sf"/>
</dbReference>
<evidence type="ECO:0000313" key="10">
    <source>
        <dbReference type="EMBL" id="ABI99137.1"/>
    </source>
</evidence>
<name>Q08F28_DPV84</name>
<dbReference type="GO" id="GO:0016020">
    <property type="term" value="C:membrane"/>
    <property type="evidence" value="ECO:0007669"/>
    <property type="project" value="UniProtKB-SubCell"/>
</dbReference>
<evidence type="ECO:0000313" key="11">
    <source>
        <dbReference type="Proteomes" id="UP000162522"/>
    </source>
</evidence>
<evidence type="ECO:0000256" key="5">
    <source>
        <dbReference type="ARBA" id="ARBA00023136"/>
    </source>
</evidence>
<dbReference type="Gene3D" id="2.60.40.10">
    <property type="entry name" value="Immunoglobulins"/>
    <property type="match status" value="1"/>
</dbReference>
<dbReference type="Proteomes" id="UP000162522">
    <property type="component" value="Segment"/>
</dbReference>
<accession>Q08F28</accession>
<keyword evidence="8" id="KW-0393">Immunoglobulin domain</keyword>
<evidence type="ECO:0000259" key="9">
    <source>
        <dbReference type="PROSITE" id="PS50835"/>
    </source>
</evidence>
<sequence>MALFFKLVNLFIIIKYVHAIHCVHNITTKPYKDVYLSCNKTIPFDSILITWKKNNQSILYYGTMGPIVVDKFKTKIKYMSNTFNKSIILIKNVSESDNGCYECTFNTLNIKFNDKGVICVNVSDEVYTADITIDSNSFTTKGNNILTTTLYEYPSSIQYINYTNNSNRNGISIYQYLKVFLALLMLL</sequence>
<keyword evidence="4" id="KW-1133">Transmembrane helix</keyword>
<dbReference type="SUPFAM" id="SSF48726">
    <property type="entry name" value="Immunoglobulin"/>
    <property type="match status" value="1"/>
</dbReference>
<comment type="subcellular location">
    <subcellularLocation>
        <location evidence="1">Membrane</location>
        <topology evidence="1">Single-pass membrane protein</topology>
    </subcellularLocation>
</comment>
<gene>
    <name evidence="10" type="ORF">DpV84gp153</name>
</gene>
<evidence type="ECO:0000256" key="7">
    <source>
        <dbReference type="ARBA" id="ARBA00023180"/>
    </source>
</evidence>
<feature type="domain" description="Ig-like" evidence="9">
    <location>
        <begin position="36"/>
        <end position="113"/>
    </location>
</feature>
<dbReference type="GO" id="GO:0098632">
    <property type="term" value="F:cell-cell adhesion mediator activity"/>
    <property type="evidence" value="ECO:0007669"/>
    <property type="project" value="InterPro"/>
</dbReference>
<evidence type="ECO:0000256" key="1">
    <source>
        <dbReference type="ARBA" id="ARBA00004167"/>
    </source>
</evidence>
<evidence type="ECO:0000256" key="2">
    <source>
        <dbReference type="ARBA" id="ARBA00022692"/>
    </source>
</evidence>
<keyword evidence="6" id="KW-1015">Disulfide bond</keyword>
<keyword evidence="3" id="KW-0732">Signal</keyword>
<organismHost>
    <name type="scientific">Odocoileus hemionus</name>
    <name type="common">Mule deer</name>
    <name type="synonym">Cervus hemionus</name>
    <dbReference type="NCBI Taxonomy" id="9872"/>
</organismHost>
<dbReference type="PANTHER" id="PTHR46841">
    <property type="entry name" value="OX-2 MEMBRANE GLYCOPROTEIN"/>
    <property type="match status" value="1"/>
</dbReference>
<dbReference type="InterPro" id="IPR047164">
    <property type="entry name" value="OX2G-like"/>
</dbReference>
<evidence type="ECO:0000256" key="8">
    <source>
        <dbReference type="ARBA" id="ARBA00023319"/>
    </source>
</evidence>
<keyword evidence="7" id="KW-0325">Glycoprotein</keyword>
<organism evidence="10 11">
    <name type="scientific">Deerpox virus (strain W-1170-84)</name>
    <name type="common">DPV</name>
    <dbReference type="NCBI Taxonomy" id="305676"/>
    <lineage>
        <taxon>Viruses</taxon>
        <taxon>Varidnaviria</taxon>
        <taxon>Bamfordvirae</taxon>
        <taxon>Nucleocytoviricota</taxon>
        <taxon>Pokkesviricetes</taxon>
        <taxon>Chitovirales</taxon>
        <taxon>Poxviridae</taxon>
        <taxon>Chordopoxvirinae</taxon>
        <taxon>Cervidpoxvirus</taxon>
        <taxon>Cervidpoxvirus muledeerpox</taxon>
        <taxon>Mule deerpox virus</taxon>
    </lineage>
</organism>
<keyword evidence="2" id="KW-0812">Transmembrane</keyword>
<reference evidence="10 11" key="1">
    <citation type="journal article" date="2005" name="J. Virol.">
        <title>Genome of deerpox virus.</title>
        <authorList>
            <person name="Afonso C.L."/>
            <person name="Delhon G."/>
            <person name="Tulman E.R."/>
            <person name="Lu Z."/>
            <person name="Zsak A."/>
            <person name="Becerra V.M."/>
            <person name="Zsak L."/>
            <person name="Kutish G.F."/>
            <person name="Rock D.L."/>
        </authorList>
    </citation>
    <scope>NUCLEOTIDE SEQUENCE [LARGE SCALE GENOMIC DNA]</scope>
    <source>
        <strain evidence="10">W-1170-84</strain>
    </source>
</reference>
<evidence type="ECO:0000256" key="3">
    <source>
        <dbReference type="ARBA" id="ARBA00022729"/>
    </source>
</evidence>